<accession>R0K224</accession>
<proteinExistence type="predicted"/>
<dbReference type="OrthoDB" id="3687077at2759"/>
<reference evidence="1 2" key="2">
    <citation type="journal article" date="2013" name="PLoS Genet.">
        <title>Comparative genome structure, secondary metabolite, and effector coding capacity across Cochliobolus pathogens.</title>
        <authorList>
            <person name="Condon B.J."/>
            <person name="Leng Y."/>
            <person name="Wu D."/>
            <person name="Bushley K.E."/>
            <person name="Ohm R.A."/>
            <person name="Otillar R."/>
            <person name="Martin J."/>
            <person name="Schackwitz W."/>
            <person name="Grimwood J."/>
            <person name="MohdZainudin N."/>
            <person name="Xue C."/>
            <person name="Wang R."/>
            <person name="Manning V.A."/>
            <person name="Dhillon B."/>
            <person name="Tu Z.J."/>
            <person name="Steffenson B.J."/>
            <person name="Salamov A."/>
            <person name="Sun H."/>
            <person name="Lowry S."/>
            <person name="LaButti K."/>
            <person name="Han J."/>
            <person name="Copeland A."/>
            <person name="Lindquist E."/>
            <person name="Barry K."/>
            <person name="Schmutz J."/>
            <person name="Baker S.E."/>
            <person name="Ciuffetti L.M."/>
            <person name="Grigoriev I.V."/>
            <person name="Zhong S."/>
            <person name="Turgeon B.G."/>
        </authorList>
    </citation>
    <scope>NUCLEOTIDE SEQUENCE [LARGE SCALE GENOMIC DNA]</scope>
    <source>
        <strain evidence="2">28A</strain>
    </source>
</reference>
<protein>
    <submittedName>
        <fullName evidence="1">Uncharacterized protein</fullName>
    </submittedName>
</protein>
<organism evidence="1 2">
    <name type="scientific">Exserohilum turcicum (strain 28A)</name>
    <name type="common">Northern leaf blight fungus</name>
    <name type="synonym">Setosphaeria turcica</name>
    <dbReference type="NCBI Taxonomy" id="671987"/>
    <lineage>
        <taxon>Eukaryota</taxon>
        <taxon>Fungi</taxon>
        <taxon>Dikarya</taxon>
        <taxon>Ascomycota</taxon>
        <taxon>Pezizomycotina</taxon>
        <taxon>Dothideomycetes</taxon>
        <taxon>Pleosporomycetidae</taxon>
        <taxon>Pleosporales</taxon>
        <taxon>Pleosporineae</taxon>
        <taxon>Pleosporaceae</taxon>
        <taxon>Exserohilum</taxon>
    </lineage>
</organism>
<reference evidence="1 2" key="1">
    <citation type="journal article" date="2012" name="PLoS Pathog.">
        <title>Diverse lifestyles and strategies of plant pathogenesis encoded in the genomes of eighteen Dothideomycetes fungi.</title>
        <authorList>
            <person name="Ohm R.A."/>
            <person name="Feau N."/>
            <person name="Henrissat B."/>
            <person name="Schoch C.L."/>
            <person name="Horwitz B.A."/>
            <person name="Barry K.W."/>
            <person name="Condon B.J."/>
            <person name="Copeland A.C."/>
            <person name="Dhillon B."/>
            <person name="Glaser F."/>
            <person name="Hesse C.N."/>
            <person name="Kosti I."/>
            <person name="LaButti K."/>
            <person name="Lindquist E.A."/>
            <person name="Lucas S."/>
            <person name="Salamov A.A."/>
            <person name="Bradshaw R.E."/>
            <person name="Ciuffetti L."/>
            <person name="Hamelin R.C."/>
            <person name="Kema G.H.J."/>
            <person name="Lawrence C."/>
            <person name="Scott J.A."/>
            <person name="Spatafora J.W."/>
            <person name="Turgeon B.G."/>
            <person name="de Wit P.J.G.M."/>
            <person name="Zhong S."/>
            <person name="Goodwin S.B."/>
            <person name="Grigoriev I.V."/>
        </authorList>
    </citation>
    <scope>NUCLEOTIDE SEQUENCE [LARGE SCALE GENOMIC DNA]</scope>
    <source>
        <strain evidence="2">28A</strain>
    </source>
</reference>
<dbReference type="AlphaFoldDB" id="R0K224"/>
<dbReference type="GeneID" id="19402229"/>
<evidence type="ECO:0000313" key="2">
    <source>
        <dbReference type="Proteomes" id="UP000016935"/>
    </source>
</evidence>
<gene>
    <name evidence="1" type="ORF">SETTUDRAFT_19722</name>
</gene>
<name>R0K224_EXST2</name>
<evidence type="ECO:0000313" key="1">
    <source>
        <dbReference type="EMBL" id="EOA87188.1"/>
    </source>
</evidence>
<sequence length="327" mass="37377">MYIFNSIREQRTWLLAALAFDKMPQDRPVYNDKFGMASQAHSDTYSSNILIPAFKTRLVSFDNIFKMVGKYSKTKNYKTEHRLQIQLEQERLKLLNHEYEAYMSLLRWWENQPCQGHYRTKCGFHMQIVSHDSSWSRQEVSDIEQQLVPGHAWLPWPPIKSTGMPLTVEQLYGDDASAYLRVEPRQIGFNNVGDFCDENGALYRRYQLKKLVVKPINNAVDYEAVTTNVLDPSREHIRVYESGAIFHMAPAPLEFCDVPATQSQLQSPPVQQAVDSPKLVGNGELRTRTSPNTFVSDGSSFGMSFDFPLDNHDVPGPSAVSMSNQCL</sequence>
<dbReference type="EMBL" id="KB908592">
    <property type="protein sequence ID" value="EOA87188.1"/>
    <property type="molecule type" value="Genomic_DNA"/>
</dbReference>
<dbReference type="HOGENOM" id="CLU_850377_0_0_1"/>
<dbReference type="RefSeq" id="XP_008024942.1">
    <property type="nucleotide sequence ID" value="XM_008026751.1"/>
</dbReference>
<keyword evidence="2" id="KW-1185">Reference proteome</keyword>
<dbReference type="Proteomes" id="UP000016935">
    <property type="component" value="Unassembled WGS sequence"/>
</dbReference>